<reference evidence="3" key="2">
    <citation type="journal article" date="2016" name="Sci. Rep.">
        <title>Dictyocaulus viviparus genome, variome and transcriptome elucidate lungworm biology and support future intervention.</title>
        <authorList>
            <person name="McNulty S.N."/>
            <person name="Strube C."/>
            <person name="Rosa B.A."/>
            <person name="Martin J.C."/>
            <person name="Tyagi R."/>
            <person name="Choi Y.J."/>
            <person name="Wang Q."/>
            <person name="Hallsworth Pepin K."/>
            <person name="Zhang X."/>
            <person name="Ozersky P."/>
            <person name="Wilson R.K."/>
            <person name="Sternberg P.W."/>
            <person name="Gasser R.B."/>
            <person name="Mitreva M."/>
        </authorList>
    </citation>
    <scope>NUCLEOTIDE SEQUENCE [LARGE SCALE GENOMIC DNA]</scope>
    <source>
        <strain evidence="3">HannoverDv2000</strain>
    </source>
</reference>
<evidence type="ECO:0000313" key="2">
    <source>
        <dbReference type="EMBL" id="KJH45005.1"/>
    </source>
</evidence>
<dbReference type="AlphaFoldDB" id="A0A0D8XKA5"/>
<proteinExistence type="predicted"/>
<feature type="transmembrane region" description="Helical" evidence="1">
    <location>
        <begin position="87"/>
        <end position="105"/>
    </location>
</feature>
<organism evidence="2 3">
    <name type="scientific">Dictyocaulus viviparus</name>
    <name type="common">Bovine lungworm</name>
    <dbReference type="NCBI Taxonomy" id="29172"/>
    <lineage>
        <taxon>Eukaryota</taxon>
        <taxon>Metazoa</taxon>
        <taxon>Ecdysozoa</taxon>
        <taxon>Nematoda</taxon>
        <taxon>Chromadorea</taxon>
        <taxon>Rhabditida</taxon>
        <taxon>Rhabditina</taxon>
        <taxon>Rhabditomorpha</taxon>
        <taxon>Strongyloidea</taxon>
        <taxon>Metastrongylidae</taxon>
        <taxon>Dictyocaulus</taxon>
    </lineage>
</organism>
<name>A0A0D8XKA5_DICVI</name>
<dbReference type="Proteomes" id="UP000053766">
    <property type="component" value="Unassembled WGS sequence"/>
</dbReference>
<keyword evidence="1" id="KW-0812">Transmembrane</keyword>
<sequence length="117" mass="13422">MATDNTMEDNLNENDAMEDELHGAYILSDFDIEMGTSQTALMYNSEKDSRSTTIISLRKSLQSTLRSPCNWLRMVITTPIRFLVTKFKLLIIILCYSLFGAWMFMTLESEGLSKMKC</sequence>
<keyword evidence="3" id="KW-1185">Reference proteome</keyword>
<protein>
    <submittedName>
        <fullName evidence="2">Uncharacterized protein</fullName>
    </submittedName>
</protein>
<reference evidence="2 3" key="1">
    <citation type="submission" date="2013-11" db="EMBL/GenBank/DDBJ databases">
        <title>Draft genome of the bovine lungworm Dictyocaulus viviparus.</title>
        <authorList>
            <person name="Mitreva M."/>
        </authorList>
    </citation>
    <scope>NUCLEOTIDE SEQUENCE [LARGE SCALE GENOMIC DNA]</scope>
    <source>
        <strain evidence="2 3">HannoverDv2000</strain>
    </source>
</reference>
<evidence type="ECO:0000256" key="1">
    <source>
        <dbReference type="SAM" id="Phobius"/>
    </source>
</evidence>
<accession>A0A0D8XKA5</accession>
<dbReference type="EMBL" id="KN716434">
    <property type="protein sequence ID" value="KJH45005.1"/>
    <property type="molecule type" value="Genomic_DNA"/>
</dbReference>
<keyword evidence="1" id="KW-0472">Membrane</keyword>
<evidence type="ECO:0000313" key="3">
    <source>
        <dbReference type="Proteomes" id="UP000053766"/>
    </source>
</evidence>
<gene>
    <name evidence="2" type="ORF">DICVIV_08960</name>
</gene>
<keyword evidence="1" id="KW-1133">Transmembrane helix</keyword>